<dbReference type="EMBL" id="JAUMKJ010000039">
    <property type="protein sequence ID" value="MDO3680330.1"/>
    <property type="molecule type" value="Genomic_DNA"/>
</dbReference>
<proteinExistence type="predicted"/>
<comment type="caution">
    <text evidence="1">The sequence shown here is derived from an EMBL/GenBank/DDBJ whole genome shotgun (WGS) entry which is preliminary data.</text>
</comment>
<reference evidence="1" key="1">
    <citation type="submission" date="2023-07" db="EMBL/GenBank/DDBJ databases">
        <authorList>
            <person name="Aktuganov G."/>
            <person name="Boyko T."/>
            <person name="Delegan Y."/>
            <person name="Galimzianova N."/>
            <person name="Gilvanova E."/>
            <person name="Korobov V."/>
            <person name="Kuzmina L."/>
            <person name="Melentiev A."/>
            <person name="Milman P."/>
            <person name="Ryabova A."/>
            <person name="Stupak E."/>
            <person name="Yasakov T."/>
            <person name="Zharikova N."/>
            <person name="Zhurenko E."/>
        </authorList>
    </citation>
    <scope>NUCLEOTIDE SEQUENCE</scope>
    <source>
        <strain evidence="1">IB-739</strain>
    </source>
</reference>
<evidence type="ECO:0000313" key="2">
    <source>
        <dbReference type="Proteomes" id="UP001168883"/>
    </source>
</evidence>
<dbReference type="InterPro" id="IPR025850">
    <property type="entry name" value="SUKH-3"/>
</dbReference>
<name>A0ABT8VH86_9BACL</name>
<sequence length="194" mass="22611">MKPDTHEPGRREQMVLLLKKAGWYEGRREDISGFERRCKEAGIDLFDSAKAFLQEFSGIDDSVYFKYHPDEPDCRFADDWHDYTFNFIPDALAEISRPEDYRTIVSFAGEDCFCLGESGYYYPAVVAIGRSGKLYFKHDYEDTVRVFDTLLDSMEHELDGHDLVIPTLYEKNEVLLPTLWGKRVFPVKRPNPFV</sequence>
<accession>A0ABT8VH86</accession>
<gene>
    <name evidence="1" type="ORF">Q3C12_25305</name>
</gene>
<organism evidence="1 2">
    <name type="scientific">Paenibacillus ehimensis</name>
    <dbReference type="NCBI Taxonomy" id="79264"/>
    <lineage>
        <taxon>Bacteria</taxon>
        <taxon>Bacillati</taxon>
        <taxon>Bacillota</taxon>
        <taxon>Bacilli</taxon>
        <taxon>Bacillales</taxon>
        <taxon>Paenibacillaceae</taxon>
        <taxon>Paenibacillus</taxon>
    </lineage>
</organism>
<dbReference type="Pfam" id="PF14433">
    <property type="entry name" value="SUKH-3"/>
    <property type="match status" value="1"/>
</dbReference>
<keyword evidence="2" id="KW-1185">Reference proteome</keyword>
<dbReference type="Proteomes" id="UP001168883">
    <property type="component" value="Unassembled WGS sequence"/>
</dbReference>
<dbReference type="RefSeq" id="WP_302880601.1">
    <property type="nucleotide sequence ID" value="NZ_JARLKN010000073.1"/>
</dbReference>
<protein>
    <submittedName>
        <fullName evidence="1">SUKH-3 domain-containing protein</fullName>
    </submittedName>
</protein>
<evidence type="ECO:0000313" key="1">
    <source>
        <dbReference type="EMBL" id="MDO3680330.1"/>
    </source>
</evidence>